<evidence type="ECO:0000259" key="8">
    <source>
        <dbReference type="Pfam" id="PF00924"/>
    </source>
</evidence>
<keyword evidence="7" id="KW-0407">Ion channel</keyword>
<feature type="transmembrane region" description="Helical" evidence="7">
    <location>
        <begin position="61"/>
        <end position="84"/>
    </location>
</feature>
<dbReference type="Gene3D" id="2.30.30.60">
    <property type="match status" value="1"/>
</dbReference>
<evidence type="ECO:0000259" key="10">
    <source>
        <dbReference type="Pfam" id="PF21088"/>
    </source>
</evidence>
<dbReference type="Pfam" id="PF21088">
    <property type="entry name" value="MS_channel_1st"/>
    <property type="match status" value="1"/>
</dbReference>
<evidence type="ECO:0000256" key="2">
    <source>
        <dbReference type="ARBA" id="ARBA00008017"/>
    </source>
</evidence>
<dbReference type="RefSeq" id="WP_085125355.1">
    <property type="nucleotide sequence ID" value="NZ_FWZX01000027.1"/>
</dbReference>
<feature type="domain" description="Mechanosensitive ion channel MscS C-terminal" evidence="9">
    <location>
        <begin position="180"/>
        <end position="261"/>
    </location>
</feature>
<evidence type="ECO:0000256" key="1">
    <source>
        <dbReference type="ARBA" id="ARBA00004651"/>
    </source>
</evidence>
<feature type="domain" description="Mechanosensitive ion channel transmembrane helices 2/3" evidence="10">
    <location>
        <begin position="65"/>
        <end position="105"/>
    </location>
</feature>
<dbReference type="InterPro" id="IPR011066">
    <property type="entry name" value="MscS_channel_C_sf"/>
</dbReference>
<keyword evidence="5 7" id="KW-1133">Transmembrane helix</keyword>
<feature type="domain" description="Mechanosensitive ion channel MscS" evidence="8">
    <location>
        <begin position="107"/>
        <end position="172"/>
    </location>
</feature>
<evidence type="ECO:0000256" key="7">
    <source>
        <dbReference type="RuleBase" id="RU369025"/>
    </source>
</evidence>
<comment type="similarity">
    <text evidence="2 7">Belongs to the MscS (TC 1.A.23) family.</text>
</comment>
<evidence type="ECO:0000313" key="12">
    <source>
        <dbReference type="Proteomes" id="UP000192917"/>
    </source>
</evidence>
<dbReference type="InterPro" id="IPR049142">
    <property type="entry name" value="MS_channel_1st"/>
</dbReference>
<dbReference type="InterPro" id="IPR010920">
    <property type="entry name" value="LSM_dom_sf"/>
</dbReference>
<name>A0A1Y6CI34_9PROT</name>
<evidence type="ECO:0000256" key="3">
    <source>
        <dbReference type="ARBA" id="ARBA00022475"/>
    </source>
</evidence>
<organism evidence="11 12">
    <name type="scientific">Tistlia consotensis USBA 355</name>
    <dbReference type="NCBI Taxonomy" id="560819"/>
    <lineage>
        <taxon>Bacteria</taxon>
        <taxon>Pseudomonadati</taxon>
        <taxon>Pseudomonadota</taxon>
        <taxon>Alphaproteobacteria</taxon>
        <taxon>Rhodospirillales</taxon>
        <taxon>Rhodovibrionaceae</taxon>
        <taxon>Tistlia</taxon>
    </lineage>
</organism>
<accession>A0A1Y6CI34</accession>
<dbReference type="PANTHER" id="PTHR30221:SF1">
    <property type="entry name" value="SMALL-CONDUCTANCE MECHANOSENSITIVE CHANNEL"/>
    <property type="match status" value="1"/>
</dbReference>
<dbReference type="Pfam" id="PF05552">
    <property type="entry name" value="MS_channel_1st_1"/>
    <property type="match status" value="1"/>
</dbReference>
<comment type="subunit">
    <text evidence="7">Homoheptamer.</text>
</comment>
<keyword evidence="7" id="KW-0813">Transport</keyword>
<dbReference type="SUPFAM" id="SSF82861">
    <property type="entry name" value="Mechanosensitive channel protein MscS (YggB), transmembrane region"/>
    <property type="match status" value="1"/>
</dbReference>
<dbReference type="Gene3D" id="3.30.70.100">
    <property type="match status" value="1"/>
</dbReference>
<keyword evidence="4 7" id="KW-0812">Transmembrane</keyword>
<evidence type="ECO:0000256" key="4">
    <source>
        <dbReference type="ARBA" id="ARBA00022692"/>
    </source>
</evidence>
<evidence type="ECO:0000256" key="6">
    <source>
        <dbReference type="ARBA" id="ARBA00023136"/>
    </source>
</evidence>
<dbReference type="Pfam" id="PF21082">
    <property type="entry name" value="MS_channel_3rd"/>
    <property type="match status" value="1"/>
</dbReference>
<dbReference type="Proteomes" id="UP000192917">
    <property type="component" value="Unassembled WGS sequence"/>
</dbReference>
<dbReference type="EMBL" id="FWZX01000027">
    <property type="protein sequence ID" value="SMF67008.1"/>
    <property type="molecule type" value="Genomic_DNA"/>
</dbReference>
<dbReference type="AlphaFoldDB" id="A0A1Y6CI34"/>
<evidence type="ECO:0000259" key="9">
    <source>
        <dbReference type="Pfam" id="PF21082"/>
    </source>
</evidence>
<dbReference type="STRING" id="560819.SAMN05428998_1273"/>
<dbReference type="Pfam" id="PF00924">
    <property type="entry name" value="MS_channel_2nd"/>
    <property type="match status" value="1"/>
</dbReference>
<dbReference type="SUPFAM" id="SSF82689">
    <property type="entry name" value="Mechanosensitive channel protein MscS (YggB), C-terminal domain"/>
    <property type="match status" value="1"/>
</dbReference>
<keyword evidence="3" id="KW-1003">Cell membrane</keyword>
<comment type="subcellular location">
    <subcellularLocation>
        <location evidence="7">Cell inner membrane</location>
        <topology evidence="7">Multi-pass membrane protein</topology>
    </subcellularLocation>
    <subcellularLocation>
        <location evidence="1">Cell membrane</location>
        <topology evidence="1">Multi-pass membrane protein</topology>
    </subcellularLocation>
</comment>
<dbReference type="InterPro" id="IPR011014">
    <property type="entry name" value="MscS_channel_TM-2"/>
</dbReference>
<protein>
    <recommendedName>
        <fullName evidence="7">Small-conductance mechanosensitive channel</fullName>
    </recommendedName>
</protein>
<dbReference type="GO" id="GO:0005886">
    <property type="term" value="C:plasma membrane"/>
    <property type="evidence" value="ECO:0007669"/>
    <property type="project" value="UniProtKB-SubCell"/>
</dbReference>
<comment type="function">
    <text evidence="7">Mechanosensitive channel that participates in the regulation of osmotic pressure changes within the cell, opening in response to stretch forces in the membrane lipid bilayer, without the need for other proteins. Contributes to normal resistance to hypoosmotic shock. Forms an ion channel of 1.0 nanosiemens conductance with a slight preference for anions.</text>
</comment>
<dbReference type="InterPro" id="IPR008910">
    <property type="entry name" value="MSC_TM_helix"/>
</dbReference>
<dbReference type="InterPro" id="IPR023408">
    <property type="entry name" value="MscS_beta-dom_sf"/>
</dbReference>
<keyword evidence="7" id="KW-0406">Ion transport</keyword>
<sequence>MKEQIDLAYAQVMAVIATYGLSVLAAIGILVVGLILAGWAGRSTERALGRIRHVDATLRGFIGSLVKYVVLAVTILAVLSQFGVQTASLLAIFGAVGLAVGLALQGTLSNLAAGVMLMMFRPFRAGDYIVSGSLSGTVKNITLFTTELATPDNVQVIAPNNDLWGTPITNYSVYTTRRLDLTVGIGYGDDIGKARDTLTALMQADGRVHADPAPQVLVANLGDSAVELILRLWCDAGDYWAVKWDLTRGIKESLDAAGIEIPFPQRTVHTVAPAAAAE</sequence>
<dbReference type="GO" id="GO:0008381">
    <property type="term" value="F:mechanosensitive monoatomic ion channel activity"/>
    <property type="evidence" value="ECO:0007669"/>
    <property type="project" value="InterPro"/>
</dbReference>
<gene>
    <name evidence="11" type="ORF">SAMN05428998_1273</name>
</gene>
<keyword evidence="7" id="KW-0997">Cell inner membrane</keyword>
<comment type="caution">
    <text evidence="7">Lacks conserved residue(s) required for the propagation of feature annotation.</text>
</comment>
<dbReference type="SUPFAM" id="SSF50182">
    <property type="entry name" value="Sm-like ribonucleoproteins"/>
    <property type="match status" value="1"/>
</dbReference>
<feature type="transmembrane region" description="Helical" evidence="7">
    <location>
        <begin position="12"/>
        <end position="40"/>
    </location>
</feature>
<feature type="transmembrane region" description="Helical" evidence="7">
    <location>
        <begin position="90"/>
        <end position="117"/>
    </location>
</feature>
<dbReference type="InterPro" id="IPR006685">
    <property type="entry name" value="MscS_channel_2nd"/>
</dbReference>
<reference evidence="11 12" key="1">
    <citation type="submission" date="2017-04" db="EMBL/GenBank/DDBJ databases">
        <authorList>
            <person name="Afonso C.L."/>
            <person name="Miller P.J."/>
            <person name="Scott M.A."/>
            <person name="Spackman E."/>
            <person name="Goraichik I."/>
            <person name="Dimitrov K.M."/>
            <person name="Suarez D.L."/>
            <person name="Swayne D.E."/>
        </authorList>
    </citation>
    <scope>NUCLEOTIDE SEQUENCE [LARGE SCALE GENOMIC DNA]</scope>
    <source>
        <strain evidence="11 12">USBA 355</strain>
    </source>
</reference>
<dbReference type="PANTHER" id="PTHR30221">
    <property type="entry name" value="SMALL-CONDUCTANCE MECHANOSENSITIVE CHANNEL"/>
    <property type="match status" value="1"/>
</dbReference>
<keyword evidence="12" id="KW-1185">Reference proteome</keyword>
<proteinExistence type="inferred from homology"/>
<dbReference type="Gene3D" id="1.10.287.1260">
    <property type="match status" value="1"/>
</dbReference>
<dbReference type="InterPro" id="IPR045275">
    <property type="entry name" value="MscS_archaea/bacteria_type"/>
</dbReference>
<evidence type="ECO:0000313" key="11">
    <source>
        <dbReference type="EMBL" id="SMF67008.1"/>
    </source>
</evidence>
<keyword evidence="6 7" id="KW-0472">Membrane</keyword>
<evidence type="ECO:0000256" key="5">
    <source>
        <dbReference type="ARBA" id="ARBA00022989"/>
    </source>
</evidence>
<dbReference type="InterPro" id="IPR049278">
    <property type="entry name" value="MS_channel_C"/>
</dbReference>